<dbReference type="EMBL" id="UINC01004063">
    <property type="protein sequence ID" value="SVA11493.1"/>
    <property type="molecule type" value="Genomic_DNA"/>
</dbReference>
<protein>
    <submittedName>
        <fullName evidence="1">Uncharacterized protein</fullName>
    </submittedName>
</protein>
<reference evidence="1" key="1">
    <citation type="submission" date="2018-05" db="EMBL/GenBank/DDBJ databases">
        <authorList>
            <person name="Lanie J.A."/>
            <person name="Ng W.-L."/>
            <person name="Kazmierczak K.M."/>
            <person name="Andrzejewski T.M."/>
            <person name="Davidsen T.M."/>
            <person name="Wayne K.J."/>
            <person name="Tettelin H."/>
            <person name="Glass J.I."/>
            <person name="Rusch D."/>
            <person name="Podicherti R."/>
            <person name="Tsui H.-C.T."/>
            <person name="Winkler M.E."/>
        </authorList>
    </citation>
    <scope>NUCLEOTIDE SEQUENCE</scope>
</reference>
<dbReference type="AlphaFoldDB" id="A0A381TC64"/>
<name>A0A381TC64_9ZZZZ</name>
<accession>A0A381TC64</accession>
<organism evidence="1">
    <name type="scientific">marine metagenome</name>
    <dbReference type="NCBI Taxonomy" id="408172"/>
    <lineage>
        <taxon>unclassified sequences</taxon>
        <taxon>metagenomes</taxon>
        <taxon>ecological metagenomes</taxon>
    </lineage>
</organism>
<evidence type="ECO:0000313" key="1">
    <source>
        <dbReference type="EMBL" id="SVA11493.1"/>
    </source>
</evidence>
<gene>
    <name evidence="1" type="ORF">METZ01_LOCUS64347</name>
</gene>
<sequence>MSINKKVTEDFYSGIPGGNIEIVESLLDDNFELIVPMSEGVL</sequence>
<proteinExistence type="predicted"/>